<feature type="region of interest" description="Disordered" evidence="1">
    <location>
        <begin position="180"/>
        <end position="204"/>
    </location>
</feature>
<comment type="caution">
    <text evidence="3">The sequence shown here is derived from an EMBL/GenBank/DDBJ whole genome shotgun (WGS) entry which is preliminary data.</text>
</comment>
<name>A0ABR4APU2_9LECA</name>
<feature type="domain" description="DUF7924" evidence="2">
    <location>
        <begin position="331"/>
        <end position="506"/>
    </location>
</feature>
<feature type="region of interest" description="Disordered" evidence="1">
    <location>
        <begin position="76"/>
        <end position="134"/>
    </location>
</feature>
<evidence type="ECO:0000259" key="2">
    <source>
        <dbReference type="Pfam" id="PF25545"/>
    </source>
</evidence>
<feature type="region of interest" description="Disordered" evidence="1">
    <location>
        <begin position="519"/>
        <end position="550"/>
    </location>
</feature>
<feature type="compositionally biased region" description="Polar residues" evidence="1">
    <location>
        <begin position="120"/>
        <end position="134"/>
    </location>
</feature>
<evidence type="ECO:0000313" key="4">
    <source>
        <dbReference type="Proteomes" id="UP001590951"/>
    </source>
</evidence>
<dbReference type="Proteomes" id="UP001590951">
    <property type="component" value="Unassembled WGS sequence"/>
</dbReference>
<dbReference type="Pfam" id="PF25545">
    <property type="entry name" value="DUF7924"/>
    <property type="match status" value="1"/>
</dbReference>
<feature type="compositionally biased region" description="Polar residues" evidence="1">
    <location>
        <begin position="184"/>
        <end position="204"/>
    </location>
</feature>
<dbReference type="InterPro" id="IPR057684">
    <property type="entry name" value="DUF7924"/>
</dbReference>
<protein>
    <recommendedName>
        <fullName evidence="2">DUF7924 domain-containing protein</fullName>
    </recommendedName>
</protein>
<proteinExistence type="predicted"/>
<feature type="region of interest" description="Disordered" evidence="1">
    <location>
        <begin position="1"/>
        <end position="33"/>
    </location>
</feature>
<accession>A0ABR4APU2</accession>
<keyword evidence="4" id="KW-1185">Reference proteome</keyword>
<dbReference type="EMBL" id="JBHFEH010000109">
    <property type="protein sequence ID" value="KAL2046654.1"/>
    <property type="molecule type" value="Genomic_DNA"/>
</dbReference>
<reference evidence="3 4" key="1">
    <citation type="submission" date="2024-09" db="EMBL/GenBank/DDBJ databases">
        <title>Rethinking Asexuality: The Enigmatic Case of Functional Sexual Genes in Lepraria (Stereocaulaceae).</title>
        <authorList>
            <person name="Doellman M."/>
            <person name="Sun Y."/>
            <person name="Barcenas-Pena A."/>
            <person name="Lumbsch H.T."/>
            <person name="Grewe F."/>
        </authorList>
    </citation>
    <scope>NUCLEOTIDE SEQUENCE [LARGE SCALE GENOMIC DNA]</scope>
    <source>
        <strain evidence="3 4">Grewe 0041</strain>
    </source>
</reference>
<feature type="compositionally biased region" description="Low complexity" evidence="1">
    <location>
        <begin position="76"/>
        <end position="90"/>
    </location>
</feature>
<organism evidence="3 4">
    <name type="scientific">Lepraria finkii</name>
    <dbReference type="NCBI Taxonomy" id="1340010"/>
    <lineage>
        <taxon>Eukaryota</taxon>
        <taxon>Fungi</taxon>
        <taxon>Dikarya</taxon>
        <taxon>Ascomycota</taxon>
        <taxon>Pezizomycotina</taxon>
        <taxon>Lecanoromycetes</taxon>
        <taxon>OSLEUM clade</taxon>
        <taxon>Lecanoromycetidae</taxon>
        <taxon>Lecanorales</taxon>
        <taxon>Lecanorineae</taxon>
        <taxon>Stereocaulaceae</taxon>
        <taxon>Lepraria</taxon>
    </lineage>
</organism>
<feature type="compositionally biased region" description="Polar residues" evidence="1">
    <location>
        <begin position="9"/>
        <end position="19"/>
    </location>
</feature>
<gene>
    <name evidence="3" type="ORF">ABVK25_011660</name>
</gene>
<evidence type="ECO:0000256" key="1">
    <source>
        <dbReference type="SAM" id="MobiDB-lite"/>
    </source>
</evidence>
<sequence>MAPKRKHSALSNQDNTLPNGTHAPSPPFTHKPVSCAVKASSDTSASVRASKIVAPWISSSQSCLYEQCNCPPSVLPTSPSTLPPDGLSSPHAATEPVQRAVPAESITGDVSPPAALRLSRPSSQTSLPQARPFSSSALIRPQSDTSTVLTQAANDSTGTSVKRQRFPLTKQNLRIFTGADMANNPVTPNRSAKSTGPGTMNSQNATNVRNVRMVLEANGMPLEDADIKGQHPQVHQFAAGIVNSERNSPVRPGWKENFSQQRDEYAERNETTWIKKIWAALQNPDRNVRKRDGEGSMLEEKAWEAIAWNKSGLDDNWDQLLHIGSLPRLETDDENHLALLESLPRVSTPKPDIAFGVKKRLFNEAEMLVNNQYHMYVQVSEGIYHPWFLVETKTNGTMEEVEIQCCRGGAAFVRCTRQLIEDSDPKAFAAQDGPDLESMAFSLALVPTCAQIFYHWANKGSDGRVRYHMHLFEAFALRNQDNCVALMRAVNNILDWGLDARLTSITGILHRINRLTAEKGAKKRKRSRSTAGAEAQSSHKPGEEVEGEED</sequence>
<evidence type="ECO:0000313" key="3">
    <source>
        <dbReference type="EMBL" id="KAL2046654.1"/>
    </source>
</evidence>